<dbReference type="InterPro" id="IPR036380">
    <property type="entry name" value="Isochorismatase-like_sf"/>
</dbReference>
<proteinExistence type="predicted"/>
<dbReference type="EMBL" id="NCXO01000021">
    <property type="protein sequence ID" value="OSC33457.1"/>
    <property type="molecule type" value="Genomic_DNA"/>
</dbReference>
<accession>A0A7I7S8Q5</accession>
<dbReference type="RefSeq" id="WP_069393406.1">
    <property type="nucleotide sequence ID" value="NZ_AP022594.1"/>
</dbReference>
<reference evidence="2 3" key="1">
    <citation type="submission" date="2017-04" db="EMBL/GenBank/DDBJ databases">
        <title>The new phylogeny of genus Mycobacterium.</title>
        <authorList>
            <person name="Tortoli E."/>
            <person name="Trovato A."/>
            <person name="Cirillo D.M."/>
        </authorList>
    </citation>
    <scope>NUCLEOTIDE SEQUENCE [LARGE SCALE GENOMIC DNA]</scope>
    <source>
        <strain evidence="2 3">KCTC 19819</strain>
    </source>
</reference>
<dbReference type="Pfam" id="PF00857">
    <property type="entry name" value="Isochorismatase"/>
    <property type="match status" value="1"/>
</dbReference>
<dbReference type="Proteomes" id="UP000193577">
    <property type="component" value="Unassembled WGS sequence"/>
</dbReference>
<dbReference type="OrthoDB" id="4305745at2"/>
<protein>
    <submittedName>
        <fullName evidence="2">Isochorismatase</fullName>
    </submittedName>
</protein>
<evidence type="ECO:0000313" key="2">
    <source>
        <dbReference type="EMBL" id="OSC33457.1"/>
    </source>
</evidence>
<sequence length="186" mass="20391">MCDTAVLVIDMVNAYRHPDADLLIPHVAQILGPLTDLVGRARRRDDVQVIYVNDNYGNFTAGFADLVDAALDGRRPDLVEPIVPEEHDAVITKVRHSAFYSTPLAYLLDRGATSRVIVTGQVTEQCILYSALDAYVRHLDVVVPTDAVAHIDAGLARAALEMMRRNMAASLTSAAHCLDERLPSTR</sequence>
<dbReference type="AlphaFoldDB" id="A0A7I7S8Q5"/>
<organism evidence="2 3">
    <name type="scientific">Mycolicibacillus koreensis</name>
    <dbReference type="NCBI Taxonomy" id="1069220"/>
    <lineage>
        <taxon>Bacteria</taxon>
        <taxon>Bacillati</taxon>
        <taxon>Actinomycetota</taxon>
        <taxon>Actinomycetes</taxon>
        <taxon>Mycobacteriales</taxon>
        <taxon>Mycobacteriaceae</taxon>
        <taxon>Mycolicibacillus</taxon>
    </lineage>
</organism>
<dbReference type="PANTHER" id="PTHR43540:SF6">
    <property type="entry name" value="ISOCHORISMATASE-LIKE DOMAIN-CONTAINING PROTEIN"/>
    <property type="match status" value="1"/>
</dbReference>
<dbReference type="CDD" id="cd00431">
    <property type="entry name" value="cysteine_hydrolases"/>
    <property type="match status" value="1"/>
</dbReference>
<evidence type="ECO:0000259" key="1">
    <source>
        <dbReference type="Pfam" id="PF00857"/>
    </source>
</evidence>
<dbReference type="PANTHER" id="PTHR43540">
    <property type="entry name" value="PEROXYUREIDOACRYLATE/UREIDOACRYLATE AMIDOHYDROLASE-RELATED"/>
    <property type="match status" value="1"/>
</dbReference>
<comment type="caution">
    <text evidence="2">The sequence shown here is derived from an EMBL/GenBank/DDBJ whole genome shotgun (WGS) entry which is preliminary data.</text>
</comment>
<dbReference type="SUPFAM" id="SSF52499">
    <property type="entry name" value="Isochorismatase-like hydrolases"/>
    <property type="match status" value="1"/>
</dbReference>
<keyword evidence="3" id="KW-1185">Reference proteome</keyword>
<evidence type="ECO:0000313" key="3">
    <source>
        <dbReference type="Proteomes" id="UP000193577"/>
    </source>
</evidence>
<dbReference type="InterPro" id="IPR050272">
    <property type="entry name" value="Isochorismatase-like_hydrls"/>
</dbReference>
<gene>
    <name evidence="2" type="ORF">B8W67_10655</name>
</gene>
<feature type="domain" description="Isochorismatase-like" evidence="1">
    <location>
        <begin position="4"/>
        <end position="174"/>
    </location>
</feature>
<name>A0A7I7S8Q5_9MYCO</name>
<dbReference type="InterPro" id="IPR000868">
    <property type="entry name" value="Isochorismatase-like_dom"/>
</dbReference>
<dbReference type="Gene3D" id="3.40.50.850">
    <property type="entry name" value="Isochorismatase-like"/>
    <property type="match status" value="1"/>
</dbReference>